<dbReference type="SUPFAM" id="SSF51735">
    <property type="entry name" value="NAD(P)-binding Rossmann-fold domains"/>
    <property type="match status" value="1"/>
</dbReference>
<dbReference type="EMBL" id="CP151510">
    <property type="protein sequence ID" value="WZN64583.1"/>
    <property type="molecule type" value="Genomic_DNA"/>
</dbReference>
<accession>A0AAX4PEH0</accession>
<dbReference type="PANTHER" id="PTHR12126:SF11">
    <property type="entry name" value="NADH DEHYDROGENASE [UBIQUINONE] 1 ALPHA SUBCOMPLEX SUBUNIT 9, MITOCHONDRIAL"/>
    <property type="match status" value="1"/>
</dbReference>
<evidence type="ECO:0000313" key="3">
    <source>
        <dbReference type="Proteomes" id="UP001472866"/>
    </source>
</evidence>
<dbReference type="GO" id="GO:0044877">
    <property type="term" value="F:protein-containing complex binding"/>
    <property type="evidence" value="ECO:0007669"/>
    <property type="project" value="TreeGrafter"/>
</dbReference>
<dbReference type="Pfam" id="PF01370">
    <property type="entry name" value="Epimerase"/>
    <property type="match status" value="1"/>
</dbReference>
<keyword evidence="3" id="KW-1185">Reference proteome</keyword>
<dbReference type="Proteomes" id="UP001472866">
    <property type="component" value="Chromosome 10"/>
</dbReference>
<evidence type="ECO:0000259" key="1">
    <source>
        <dbReference type="Pfam" id="PF01370"/>
    </source>
</evidence>
<proteinExistence type="predicted"/>
<sequence length="368" mass="40257">MVRSQGSRLFTRALCYGATKTLAVDQGLNRAGGALGGGRHSVSGVTATVFGATGFLGRYVVNELGKIGSQVIIPYRCTEQDTAHLRVMGDLGQIVLDPYDANDPSAVNKYVQDSNVVINLLGRDRETWKHSFEKVNVDMAANIAKAASEAGVERLYHFSCVGASPDAIGKKFRTKHEGEVAVREHFPDATIMRMAPVVGVEDRLLNSIAFMTRRMPYVPLYDGGETKMQPVYVLDVVKAFVETLKHEGTKGQTFEFAGPETYTMKELVTLVEKTIREPSGSLNIPSSLGKLMDSPRAALQASIPFPVPTHTMLTSDYIDELESDLVVDGSSLGFEDLGIEPQRIDQGVPIEHVRFWRSGGYDFGSTFE</sequence>
<dbReference type="InterPro" id="IPR051207">
    <property type="entry name" value="ComplexI_NDUFA9_subunit"/>
</dbReference>
<dbReference type="AlphaFoldDB" id="A0AAX4PEH0"/>
<organism evidence="2 3">
    <name type="scientific">Chloropicon roscoffensis</name>
    <dbReference type="NCBI Taxonomy" id="1461544"/>
    <lineage>
        <taxon>Eukaryota</taxon>
        <taxon>Viridiplantae</taxon>
        <taxon>Chlorophyta</taxon>
        <taxon>Chloropicophyceae</taxon>
        <taxon>Chloropicales</taxon>
        <taxon>Chloropicaceae</taxon>
        <taxon>Chloropicon</taxon>
    </lineage>
</organism>
<evidence type="ECO:0000313" key="2">
    <source>
        <dbReference type="EMBL" id="WZN64583.1"/>
    </source>
</evidence>
<reference evidence="2 3" key="1">
    <citation type="submission" date="2024-03" db="EMBL/GenBank/DDBJ databases">
        <title>Complete genome sequence of the green alga Chloropicon roscoffensis RCC1871.</title>
        <authorList>
            <person name="Lemieux C."/>
            <person name="Pombert J.-F."/>
            <person name="Otis C."/>
            <person name="Turmel M."/>
        </authorList>
    </citation>
    <scope>NUCLEOTIDE SEQUENCE [LARGE SCALE GENOMIC DNA]</scope>
    <source>
        <strain evidence="2 3">RCC1871</strain>
    </source>
</reference>
<name>A0AAX4PEH0_9CHLO</name>
<protein>
    <submittedName>
        <fullName evidence="2">Subunit 9 of NADH dehydrogenase [ubiquinone] 1 alpha subcomplex</fullName>
    </submittedName>
</protein>
<dbReference type="GO" id="GO:0005739">
    <property type="term" value="C:mitochondrion"/>
    <property type="evidence" value="ECO:0007669"/>
    <property type="project" value="TreeGrafter"/>
</dbReference>
<gene>
    <name evidence="2" type="ORF">HKI87_10g61400</name>
</gene>
<dbReference type="InterPro" id="IPR001509">
    <property type="entry name" value="Epimerase_deHydtase"/>
</dbReference>
<dbReference type="PANTHER" id="PTHR12126">
    <property type="entry name" value="NADH-UBIQUINONE OXIDOREDUCTASE 39 KDA SUBUNIT-RELATED"/>
    <property type="match status" value="1"/>
</dbReference>
<dbReference type="InterPro" id="IPR036291">
    <property type="entry name" value="NAD(P)-bd_dom_sf"/>
</dbReference>
<dbReference type="CDD" id="cd05271">
    <property type="entry name" value="NDUFA9_like_SDR_a"/>
    <property type="match status" value="1"/>
</dbReference>
<dbReference type="Gene3D" id="3.40.50.720">
    <property type="entry name" value="NAD(P)-binding Rossmann-like Domain"/>
    <property type="match status" value="1"/>
</dbReference>
<feature type="domain" description="NAD-dependent epimerase/dehydratase" evidence="1">
    <location>
        <begin position="48"/>
        <end position="254"/>
    </location>
</feature>